<accession>A0AA39DTV6</accession>
<sequence>MASHSILTVDKIRKRKRSWRPWSNLPEDLVRLVVERLYLVDRIHLHAVCKNWLASPIHDIPLIDKLPWIMYYCFSPHHTICSFFEPCRKLPYILGEERGWDDERGWITAESLLSRATAYASRCGWVLFSEKIREVFNSTLYHAYQPRLEHDCHFERLATFSSDPTSSDCVIIAPTIYGEEYLFISAYSIGNKTWKTPPPAHAMAYMAGSVYCYNVGGGLSSFHIATQEWRLLSNESPLIDDGINASDFVIGTWYFVAYGGHLHLVSLTELEADMVPECKILKYDWLDGAWRKMKSLEGGVIFVGKPSFGVSAGEQTKMVANRVYYSSSHTSKPNFLVYGSVGMGEKSEFSRNQQIYYEPRLEKSQSLEESRSWKWMEPPLLTY</sequence>
<feature type="domain" description="F-box" evidence="1">
    <location>
        <begin position="22"/>
        <end position="52"/>
    </location>
</feature>
<gene>
    <name evidence="3" type="ORF">PVL29_011075</name>
</gene>
<evidence type="ECO:0000313" key="3">
    <source>
        <dbReference type="EMBL" id="KAJ9695934.1"/>
    </source>
</evidence>
<dbReference type="InterPro" id="IPR005174">
    <property type="entry name" value="KIB1-4_b-propeller"/>
</dbReference>
<evidence type="ECO:0000259" key="2">
    <source>
        <dbReference type="Pfam" id="PF03478"/>
    </source>
</evidence>
<dbReference type="InterPro" id="IPR001810">
    <property type="entry name" value="F-box_dom"/>
</dbReference>
<dbReference type="SUPFAM" id="SSF81383">
    <property type="entry name" value="F-box domain"/>
    <property type="match status" value="1"/>
</dbReference>
<dbReference type="Proteomes" id="UP001168098">
    <property type="component" value="Unassembled WGS sequence"/>
</dbReference>
<reference evidence="3 4" key="1">
    <citation type="journal article" date="2023" name="BMC Biotechnol.">
        <title>Vitis rotundifolia cv Carlos genome sequencing.</title>
        <authorList>
            <person name="Huff M."/>
            <person name="Hulse-Kemp A."/>
            <person name="Scheffler B."/>
            <person name="Youngblood R."/>
            <person name="Simpson S."/>
            <person name="Babiker E."/>
            <person name="Staton M."/>
        </authorList>
    </citation>
    <scope>NUCLEOTIDE SEQUENCE [LARGE SCALE GENOMIC DNA]</scope>
    <source>
        <tissue evidence="3">Leaf</tissue>
    </source>
</reference>
<keyword evidence="4" id="KW-1185">Reference proteome</keyword>
<evidence type="ECO:0000313" key="4">
    <source>
        <dbReference type="Proteomes" id="UP001168098"/>
    </source>
</evidence>
<feature type="domain" description="KIB1-4 beta-propeller" evidence="2">
    <location>
        <begin position="114"/>
        <end position="331"/>
    </location>
</feature>
<dbReference type="Gene3D" id="1.20.1280.50">
    <property type="match status" value="1"/>
</dbReference>
<dbReference type="EMBL" id="JARBHA010000008">
    <property type="protein sequence ID" value="KAJ9695934.1"/>
    <property type="molecule type" value="Genomic_DNA"/>
</dbReference>
<comment type="caution">
    <text evidence="3">The sequence shown here is derived from an EMBL/GenBank/DDBJ whole genome shotgun (WGS) entry which is preliminary data.</text>
</comment>
<dbReference type="PANTHER" id="PTHR33110">
    <property type="entry name" value="F-BOX/KELCH-REPEAT PROTEIN-RELATED"/>
    <property type="match status" value="1"/>
</dbReference>
<name>A0AA39DTV6_VITRO</name>
<evidence type="ECO:0000259" key="1">
    <source>
        <dbReference type="Pfam" id="PF00646"/>
    </source>
</evidence>
<evidence type="ECO:0008006" key="5">
    <source>
        <dbReference type="Google" id="ProtNLM"/>
    </source>
</evidence>
<dbReference type="SUPFAM" id="SSF50965">
    <property type="entry name" value="Galactose oxidase, central domain"/>
    <property type="match status" value="1"/>
</dbReference>
<dbReference type="AlphaFoldDB" id="A0AA39DTV6"/>
<dbReference type="InterPro" id="IPR011043">
    <property type="entry name" value="Gal_Oxase/kelch_b-propeller"/>
</dbReference>
<dbReference type="Pfam" id="PF00646">
    <property type="entry name" value="F-box"/>
    <property type="match status" value="1"/>
</dbReference>
<proteinExistence type="predicted"/>
<dbReference type="InterPro" id="IPR036047">
    <property type="entry name" value="F-box-like_dom_sf"/>
</dbReference>
<organism evidence="3 4">
    <name type="scientific">Vitis rotundifolia</name>
    <name type="common">Muscadine grape</name>
    <dbReference type="NCBI Taxonomy" id="103349"/>
    <lineage>
        <taxon>Eukaryota</taxon>
        <taxon>Viridiplantae</taxon>
        <taxon>Streptophyta</taxon>
        <taxon>Embryophyta</taxon>
        <taxon>Tracheophyta</taxon>
        <taxon>Spermatophyta</taxon>
        <taxon>Magnoliopsida</taxon>
        <taxon>eudicotyledons</taxon>
        <taxon>Gunneridae</taxon>
        <taxon>Pentapetalae</taxon>
        <taxon>rosids</taxon>
        <taxon>Vitales</taxon>
        <taxon>Vitaceae</taxon>
        <taxon>Viteae</taxon>
        <taxon>Vitis</taxon>
    </lineage>
</organism>
<protein>
    <recommendedName>
        <fullName evidence="5">F-box domain-containing protein</fullName>
    </recommendedName>
</protein>
<dbReference type="Pfam" id="PF03478">
    <property type="entry name" value="Beta-prop_KIB1-4"/>
    <property type="match status" value="1"/>
</dbReference>